<evidence type="ECO:0000256" key="2">
    <source>
        <dbReference type="ARBA" id="ARBA00022963"/>
    </source>
</evidence>
<feature type="short sequence motif" description="GXSXG" evidence="4">
    <location>
        <begin position="41"/>
        <end position="45"/>
    </location>
</feature>
<sequence>MVTNVENMGLVLEGGGMRGIFTCGVLDYFMEHNIWFPYVIGVSAGACNGLSYVSRQKGRARRSNIDILEEFRYVGLKYMFSQRNIMDFKLLFDDLPNRILPYDYATYFHSSTRFVMVTSNCLTGEAEYMEEKSSPQRLLDICRASSSLPFVCPVTWVDDIPMLDGGICDSIPVKRAIEEGFSRNVLVLTRNKGYRKDEKEIKVPPFFYRKYPLIRKSLAMRNKKYNETMDMIDRMEDEGTAIVIRPEQPMQVGRIEKDIYKLKDLYEEGVACARKFFS</sequence>
<keyword evidence="2 4" id="KW-0442">Lipid degradation</keyword>
<evidence type="ECO:0000256" key="4">
    <source>
        <dbReference type="PROSITE-ProRule" id="PRU01161"/>
    </source>
</evidence>
<evidence type="ECO:0000256" key="5">
    <source>
        <dbReference type="SAM" id="Phobius"/>
    </source>
</evidence>
<dbReference type="Gene3D" id="3.40.1090.10">
    <property type="entry name" value="Cytosolic phospholipase A2 catalytic domain"/>
    <property type="match status" value="2"/>
</dbReference>
<dbReference type="PANTHER" id="PTHR14226">
    <property type="entry name" value="NEUROPATHY TARGET ESTERASE/SWISS CHEESE D.MELANOGASTER"/>
    <property type="match status" value="1"/>
</dbReference>
<dbReference type="PANTHER" id="PTHR14226:SF25">
    <property type="entry name" value="PHOSPHOESTERASE"/>
    <property type="match status" value="1"/>
</dbReference>
<organism evidence="7 8">
    <name type="scientific">Coprobacter secundus subsp. similis</name>
    <dbReference type="NCBI Taxonomy" id="2751153"/>
    <lineage>
        <taxon>Bacteria</taxon>
        <taxon>Pseudomonadati</taxon>
        <taxon>Bacteroidota</taxon>
        <taxon>Bacteroidia</taxon>
        <taxon>Bacteroidales</taxon>
        <taxon>Barnesiellaceae</taxon>
        <taxon>Coprobacter</taxon>
    </lineage>
</organism>
<feature type="active site" description="Proton acceptor" evidence="4">
    <location>
        <position position="164"/>
    </location>
</feature>
<feature type="short sequence motif" description="GXGXXG" evidence="4">
    <location>
        <begin position="14"/>
        <end position="19"/>
    </location>
</feature>
<dbReference type="InterPro" id="IPR016035">
    <property type="entry name" value="Acyl_Trfase/lysoPLipase"/>
</dbReference>
<dbReference type="InterPro" id="IPR050301">
    <property type="entry name" value="NTE"/>
</dbReference>
<dbReference type="Pfam" id="PF19890">
    <property type="entry name" value="DUF6363"/>
    <property type="match status" value="1"/>
</dbReference>
<dbReference type="AlphaFoldDB" id="A0A7G1HQT9"/>
<feature type="active site" description="Nucleophile" evidence="4">
    <location>
        <position position="43"/>
    </location>
</feature>
<keyword evidence="8" id="KW-1185">Reference proteome</keyword>
<reference evidence="8" key="1">
    <citation type="submission" date="2020-07" db="EMBL/GenBank/DDBJ databases">
        <title>Complete genome sequencing of Coprobacter sp. strain 2CBH44.</title>
        <authorList>
            <person name="Sakamoto M."/>
            <person name="Murakami T."/>
            <person name="Mori H."/>
        </authorList>
    </citation>
    <scope>NUCLEOTIDE SEQUENCE [LARGE SCALE GENOMIC DNA]</scope>
    <source>
        <strain evidence="8">2CBH44</strain>
    </source>
</reference>
<keyword evidence="5" id="KW-0812">Transmembrane</keyword>
<evidence type="ECO:0000256" key="1">
    <source>
        <dbReference type="ARBA" id="ARBA00022801"/>
    </source>
</evidence>
<gene>
    <name evidence="7" type="ORF">Cop2CBH44_04020</name>
</gene>
<protein>
    <submittedName>
        <fullName evidence="7">Patatin family protein</fullName>
    </submittedName>
</protein>
<dbReference type="Proteomes" id="UP000594042">
    <property type="component" value="Chromosome"/>
</dbReference>
<dbReference type="RefSeq" id="WP_021930675.1">
    <property type="nucleotide sequence ID" value="NZ_AP023322.1"/>
</dbReference>
<dbReference type="GO" id="GO:0016787">
    <property type="term" value="F:hydrolase activity"/>
    <property type="evidence" value="ECO:0007669"/>
    <property type="project" value="UniProtKB-UniRule"/>
</dbReference>
<dbReference type="EMBL" id="AP023322">
    <property type="protein sequence ID" value="BCI62049.1"/>
    <property type="molecule type" value="Genomic_DNA"/>
</dbReference>
<evidence type="ECO:0000259" key="6">
    <source>
        <dbReference type="PROSITE" id="PS51635"/>
    </source>
</evidence>
<dbReference type="KEGG" id="copr:Cop2CBH44_04020"/>
<evidence type="ECO:0000313" key="7">
    <source>
        <dbReference type="EMBL" id="BCI62049.1"/>
    </source>
</evidence>
<feature type="domain" description="PNPLA" evidence="6">
    <location>
        <begin position="10"/>
        <end position="177"/>
    </location>
</feature>
<feature type="transmembrane region" description="Helical" evidence="5">
    <location>
        <begin position="34"/>
        <end position="53"/>
    </location>
</feature>
<name>A0A7G1HQT9_9BACT</name>
<accession>A0A7G1HQT9</accession>
<keyword evidence="1 4" id="KW-0378">Hydrolase</keyword>
<keyword evidence="3 4" id="KW-0443">Lipid metabolism</keyword>
<dbReference type="PROSITE" id="PS51635">
    <property type="entry name" value="PNPLA"/>
    <property type="match status" value="1"/>
</dbReference>
<keyword evidence="5" id="KW-1133">Transmembrane helix</keyword>
<evidence type="ECO:0000256" key="3">
    <source>
        <dbReference type="ARBA" id="ARBA00023098"/>
    </source>
</evidence>
<dbReference type="InterPro" id="IPR045943">
    <property type="entry name" value="DUF6363"/>
</dbReference>
<dbReference type="Pfam" id="PF01734">
    <property type="entry name" value="Patatin"/>
    <property type="match status" value="1"/>
</dbReference>
<feature type="short sequence motif" description="DGA/G" evidence="4">
    <location>
        <begin position="164"/>
        <end position="166"/>
    </location>
</feature>
<dbReference type="InterPro" id="IPR002641">
    <property type="entry name" value="PNPLA_dom"/>
</dbReference>
<evidence type="ECO:0000313" key="8">
    <source>
        <dbReference type="Proteomes" id="UP000594042"/>
    </source>
</evidence>
<dbReference type="InterPro" id="IPR037483">
    <property type="entry name" value="YjjU-like"/>
</dbReference>
<dbReference type="SUPFAM" id="SSF52151">
    <property type="entry name" value="FabD/lysophospholipase-like"/>
    <property type="match status" value="1"/>
</dbReference>
<dbReference type="GO" id="GO:0016042">
    <property type="term" value="P:lipid catabolic process"/>
    <property type="evidence" value="ECO:0007669"/>
    <property type="project" value="UniProtKB-UniRule"/>
</dbReference>
<proteinExistence type="predicted"/>
<keyword evidence="5" id="KW-0472">Membrane</keyword>
<dbReference type="CDD" id="cd07208">
    <property type="entry name" value="Pat_hypo_Ecoli_yjju_like"/>
    <property type="match status" value="1"/>
</dbReference>